<dbReference type="PROSITE" id="PS00108">
    <property type="entry name" value="PROTEIN_KINASE_ST"/>
    <property type="match status" value="1"/>
</dbReference>
<evidence type="ECO:0000256" key="3">
    <source>
        <dbReference type="ARBA" id="ARBA00022527"/>
    </source>
</evidence>
<dbReference type="FunFam" id="3.30.200.20:FF:000120">
    <property type="entry name" value="STE20-like serine/threonine-protein kinase"/>
    <property type="match status" value="1"/>
</dbReference>
<organism evidence="15 16">
    <name type="scientific">Monopterus albus</name>
    <name type="common">Swamp eel</name>
    <dbReference type="NCBI Taxonomy" id="43700"/>
    <lineage>
        <taxon>Eukaryota</taxon>
        <taxon>Metazoa</taxon>
        <taxon>Chordata</taxon>
        <taxon>Craniata</taxon>
        <taxon>Vertebrata</taxon>
        <taxon>Euteleostomi</taxon>
        <taxon>Actinopterygii</taxon>
        <taxon>Neopterygii</taxon>
        <taxon>Teleostei</taxon>
        <taxon>Neoteleostei</taxon>
        <taxon>Acanthomorphata</taxon>
        <taxon>Anabantaria</taxon>
        <taxon>Synbranchiformes</taxon>
        <taxon>Synbranchidae</taxon>
        <taxon>Monopterus</taxon>
    </lineage>
</organism>
<evidence type="ECO:0000256" key="11">
    <source>
        <dbReference type="PROSITE-ProRule" id="PRU10141"/>
    </source>
</evidence>
<dbReference type="EC" id="2.7.11.1" evidence="2"/>
<proteinExistence type="inferred from homology"/>
<dbReference type="InterPro" id="IPR008271">
    <property type="entry name" value="Ser/Thr_kinase_AS"/>
</dbReference>
<evidence type="ECO:0000256" key="13">
    <source>
        <dbReference type="SAM" id="MobiDB-lite"/>
    </source>
</evidence>
<comment type="similarity">
    <text evidence="1">Belongs to the protein kinase superfamily. STE Ser/Thr protein kinase family. STE20 subfamily.</text>
</comment>
<dbReference type="Pfam" id="PF00069">
    <property type="entry name" value="Pkinase"/>
    <property type="match status" value="1"/>
</dbReference>
<feature type="domain" description="Protein kinase" evidence="14">
    <location>
        <begin position="34"/>
        <end position="292"/>
    </location>
</feature>
<dbReference type="InterPro" id="IPR051585">
    <property type="entry name" value="STE20_Ser/Thr_Kinases"/>
</dbReference>
<accession>A0A3Q3K4P9</accession>
<evidence type="ECO:0000256" key="2">
    <source>
        <dbReference type="ARBA" id="ARBA00012513"/>
    </source>
</evidence>
<dbReference type="PROSITE" id="PS50011">
    <property type="entry name" value="PROTEIN_KINASE_DOM"/>
    <property type="match status" value="1"/>
</dbReference>
<evidence type="ECO:0000256" key="4">
    <source>
        <dbReference type="ARBA" id="ARBA00022553"/>
    </source>
</evidence>
<reference evidence="15" key="2">
    <citation type="submission" date="2025-09" db="UniProtKB">
        <authorList>
            <consortium name="Ensembl"/>
        </authorList>
    </citation>
    <scope>IDENTIFICATION</scope>
</reference>
<evidence type="ECO:0000256" key="1">
    <source>
        <dbReference type="ARBA" id="ARBA00008874"/>
    </source>
</evidence>
<keyword evidence="8 11" id="KW-0067">ATP-binding</keyword>
<evidence type="ECO:0000256" key="10">
    <source>
        <dbReference type="ARBA" id="ARBA00048679"/>
    </source>
</evidence>
<feature type="compositionally biased region" description="Basic and acidic residues" evidence="13">
    <location>
        <begin position="390"/>
        <end position="401"/>
    </location>
</feature>
<evidence type="ECO:0000256" key="6">
    <source>
        <dbReference type="ARBA" id="ARBA00022741"/>
    </source>
</evidence>
<reference evidence="15" key="1">
    <citation type="submission" date="2025-08" db="UniProtKB">
        <authorList>
            <consortium name="Ensembl"/>
        </authorList>
    </citation>
    <scope>IDENTIFICATION</scope>
</reference>
<dbReference type="InterPro" id="IPR011009">
    <property type="entry name" value="Kinase-like_dom_sf"/>
</dbReference>
<feature type="region of interest" description="Disordered" evidence="13">
    <location>
        <begin position="312"/>
        <end position="563"/>
    </location>
</feature>
<evidence type="ECO:0000256" key="9">
    <source>
        <dbReference type="ARBA" id="ARBA00047899"/>
    </source>
</evidence>
<feature type="compositionally biased region" description="Basic and acidic residues" evidence="13">
    <location>
        <begin position="467"/>
        <end position="478"/>
    </location>
</feature>
<keyword evidence="7" id="KW-0418">Kinase</keyword>
<protein>
    <recommendedName>
        <fullName evidence="2">non-specific serine/threonine protein kinase</fullName>
        <ecNumber evidence="2">2.7.11.1</ecNumber>
    </recommendedName>
</protein>
<dbReference type="Gene3D" id="1.10.510.10">
    <property type="entry name" value="Transferase(Phosphotransferase) domain 1"/>
    <property type="match status" value="1"/>
</dbReference>
<evidence type="ECO:0000256" key="8">
    <source>
        <dbReference type="ARBA" id="ARBA00022840"/>
    </source>
</evidence>
<feature type="coiled-coil region" evidence="12">
    <location>
        <begin position="596"/>
        <end position="664"/>
    </location>
</feature>
<evidence type="ECO:0000259" key="14">
    <source>
        <dbReference type="PROSITE" id="PS50011"/>
    </source>
</evidence>
<dbReference type="FunFam" id="1.10.510.10:FF:000081">
    <property type="entry name" value="STE20-like serine/threonine-protein kinase"/>
    <property type="match status" value="1"/>
</dbReference>
<keyword evidence="16" id="KW-1185">Reference proteome</keyword>
<dbReference type="Ensembl" id="ENSMALT00000024666.1">
    <property type="protein sequence ID" value="ENSMALP00000024210.1"/>
    <property type="gene ID" value="ENSMALG00000016544.1"/>
</dbReference>
<feature type="compositionally biased region" description="Low complexity" evidence="13">
    <location>
        <begin position="437"/>
        <end position="449"/>
    </location>
</feature>
<evidence type="ECO:0000256" key="12">
    <source>
        <dbReference type="SAM" id="Coils"/>
    </source>
</evidence>
<evidence type="ECO:0000313" key="15">
    <source>
        <dbReference type="Ensembl" id="ENSMALP00000024210.1"/>
    </source>
</evidence>
<keyword evidence="4" id="KW-0597">Phosphoprotein</keyword>
<dbReference type="GO" id="GO:0004674">
    <property type="term" value="F:protein serine/threonine kinase activity"/>
    <property type="evidence" value="ECO:0007669"/>
    <property type="project" value="UniProtKB-KW"/>
</dbReference>
<dbReference type="AlphaFoldDB" id="A0A3Q3K4P9"/>
<dbReference type="Pfam" id="PF12474">
    <property type="entry name" value="PKK"/>
    <property type="match status" value="2"/>
</dbReference>
<feature type="coiled-coil region" evidence="12">
    <location>
        <begin position="864"/>
        <end position="921"/>
    </location>
</feature>
<feature type="compositionally biased region" description="Low complexity" evidence="13">
    <location>
        <begin position="519"/>
        <end position="541"/>
    </location>
</feature>
<keyword evidence="6 11" id="KW-0547">Nucleotide-binding</keyword>
<keyword evidence="5" id="KW-0808">Transferase</keyword>
<keyword evidence="12" id="KW-0175">Coiled coil</keyword>
<feature type="compositionally biased region" description="Basic and acidic residues" evidence="13">
    <location>
        <begin position="364"/>
        <end position="383"/>
    </location>
</feature>
<dbReference type="SMART" id="SM00220">
    <property type="entry name" value="S_TKc"/>
    <property type="match status" value="1"/>
</dbReference>
<dbReference type="InterPro" id="IPR017441">
    <property type="entry name" value="Protein_kinase_ATP_BS"/>
</dbReference>
<name>A0A3Q3K4P9_MONAL</name>
<evidence type="ECO:0000256" key="7">
    <source>
        <dbReference type="ARBA" id="ARBA00022777"/>
    </source>
</evidence>
<dbReference type="SUPFAM" id="SSF56112">
    <property type="entry name" value="Protein kinase-like (PK-like)"/>
    <property type="match status" value="1"/>
</dbReference>
<dbReference type="PANTHER" id="PTHR46538">
    <property type="entry name" value="PROTEIN KINASE DOMAIN-CONTAINING PROTEIN"/>
    <property type="match status" value="1"/>
</dbReference>
<feature type="binding site" evidence="11">
    <location>
        <position position="63"/>
    </location>
    <ligand>
        <name>ATP</name>
        <dbReference type="ChEBI" id="CHEBI:30616"/>
    </ligand>
</feature>
<dbReference type="InterPro" id="IPR022165">
    <property type="entry name" value="PKK"/>
</dbReference>
<dbReference type="GO" id="GO:0005524">
    <property type="term" value="F:ATP binding"/>
    <property type="evidence" value="ECO:0007669"/>
    <property type="project" value="UniProtKB-UniRule"/>
</dbReference>
<evidence type="ECO:0000313" key="16">
    <source>
        <dbReference type="Proteomes" id="UP000261600"/>
    </source>
</evidence>
<feature type="coiled-coil region" evidence="12">
    <location>
        <begin position="688"/>
        <end position="804"/>
    </location>
</feature>
<comment type="catalytic activity">
    <reaction evidence="10">
        <text>L-seryl-[protein] + ATP = O-phospho-L-seryl-[protein] + ADP + H(+)</text>
        <dbReference type="Rhea" id="RHEA:17989"/>
        <dbReference type="Rhea" id="RHEA-COMP:9863"/>
        <dbReference type="Rhea" id="RHEA-COMP:11604"/>
        <dbReference type="ChEBI" id="CHEBI:15378"/>
        <dbReference type="ChEBI" id="CHEBI:29999"/>
        <dbReference type="ChEBI" id="CHEBI:30616"/>
        <dbReference type="ChEBI" id="CHEBI:83421"/>
        <dbReference type="ChEBI" id="CHEBI:456216"/>
        <dbReference type="EC" id="2.7.11.1"/>
    </reaction>
</comment>
<dbReference type="PANTHER" id="PTHR46538:SF1">
    <property type="entry name" value="NON-SPECIFIC SERINE_THREONINE PROTEIN KINASE"/>
    <property type="match status" value="1"/>
</dbReference>
<dbReference type="Gene3D" id="3.30.200.20">
    <property type="entry name" value="Phosphorylase Kinase, domain 1"/>
    <property type="match status" value="1"/>
</dbReference>
<sequence>MSFFNFRKIFKLGPDKKKKQYEHVHRDVNPEEIWEMVGELGDGAFGKVYKAQNKQNGTLAAAKVIDTKTEDELEDYMVEIEILASCNHYHIVKLLDAFYFEGKLWILIEFCAGGAVDAIMLELERPLTEPQIRAVCRQTLEALSYLHENKVIHRDLKAGNILLSLDGDVKLADFGVSAKNTKTLQRRDSFIGTPYWMAPEVVMCETSKDRPYDYKADIWSLGVTLIELAQVEPPNHEMNPMRVLLKIAKSEPPTLMQPSHWSPEFSDFLRKALDKNVDNRWSAAQLLQHPFVTSVTDSKPLRELIAEAKAEVTEELEDSKEEEEEEESDTPLVAPGHKRAPSDVSVASSEDDTVPPTPSTLEAITEKMETKSAEDQTSDKLSDEGLGTSEMDKTEEEKLNEVSDASNEDLASGLIEPTKEIVSQGPIEPKPEDGQVQEIPAQPELLQPEEPVDTSHIQELVVPSKDVSVKQDEEKATCADESTSQDAVSVPESETDSETKIDHGSPAVSKPDVEKDTDSGSSSAADSNSLDLNLSISSFLSKSKEGGSVSMQESKRQKKTLKKTRKFMVDGVEVSVTTSKIVTDNDTKSEEMRFLRRQELRELRLLQKEEQRAQQQLSNKLQQQREQIYRRFEQETTAKKRQYDQEVENLEKKQKQTIERLEQDHTSRLRDEAKRIKADQDKELSKFQNMLKNRKKEEQEFLQKQQQELDGALKKIIQQHKLEIATIERDCLNHKQQLMRAREAAMWELEERHLQEKHQQLKQQLKDQYFMQRHQLLKRHEKEMEQMQRYNQRLIEEMKNKQTQERVRLPKIQRSEAKTRMAMYKKSLRITATAAVTADQERERIKQFAFQEEKRQKNERLHQHQKHENQMRDLQLQCDSNIRELQQLQNEKCHLLIEHETEKLKELDEEHSQEIKEWREKLRPRKKALEEEFTRKLQEQEVFFKMSGESECLNPNTQSRVSKFYPIPNLHNSGL</sequence>
<evidence type="ECO:0000256" key="5">
    <source>
        <dbReference type="ARBA" id="ARBA00022679"/>
    </source>
</evidence>
<dbReference type="PROSITE" id="PS00107">
    <property type="entry name" value="PROTEIN_KINASE_ATP"/>
    <property type="match status" value="1"/>
</dbReference>
<comment type="catalytic activity">
    <reaction evidence="9">
        <text>L-threonyl-[protein] + ATP = O-phospho-L-threonyl-[protein] + ADP + H(+)</text>
        <dbReference type="Rhea" id="RHEA:46608"/>
        <dbReference type="Rhea" id="RHEA-COMP:11060"/>
        <dbReference type="Rhea" id="RHEA-COMP:11605"/>
        <dbReference type="ChEBI" id="CHEBI:15378"/>
        <dbReference type="ChEBI" id="CHEBI:30013"/>
        <dbReference type="ChEBI" id="CHEBI:30616"/>
        <dbReference type="ChEBI" id="CHEBI:61977"/>
        <dbReference type="ChEBI" id="CHEBI:456216"/>
        <dbReference type="EC" id="2.7.11.1"/>
    </reaction>
</comment>
<dbReference type="InterPro" id="IPR000719">
    <property type="entry name" value="Prot_kinase_dom"/>
</dbReference>
<keyword evidence="3" id="KW-0723">Serine/threonine-protein kinase</keyword>
<feature type="compositionally biased region" description="Acidic residues" evidence="13">
    <location>
        <begin position="313"/>
        <end position="329"/>
    </location>
</feature>
<dbReference type="Proteomes" id="UP000261600">
    <property type="component" value="Unplaced"/>
</dbReference>